<feature type="compositionally biased region" description="Low complexity" evidence="2">
    <location>
        <begin position="1129"/>
        <end position="1140"/>
    </location>
</feature>
<feature type="compositionally biased region" description="Basic and acidic residues" evidence="2">
    <location>
        <begin position="1155"/>
        <end position="1168"/>
    </location>
</feature>
<feature type="compositionally biased region" description="Low complexity" evidence="2">
    <location>
        <begin position="2381"/>
        <end position="2394"/>
    </location>
</feature>
<dbReference type="InParanoid" id="A0A0V0R9D7"/>
<feature type="compositionally biased region" description="Low complexity" evidence="2">
    <location>
        <begin position="1273"/>
        <end position="1282"/>
    </location>
</feature>
<dbReference type="OrthoDB" id="10627999at2759"/>
<feature type="region of interest" description="Disordered" evidence="2">
    <location>
        <begin position="1331"/>
        <end position="1362"/>
    </location>
</feature>
<feature type="compositionally biased region" description="Basic and acidic residues" evidence="2">
    <location>
        <begin position="1117"/>
        <end position="1128"/>
    </location>
</feature>
<feature type="compositionally biased region" description="Basic and acidic residues" evidence="2">
    <location>
        <begin position="1762"/>
        <end position="1781"/>
    </location>
</feature>
<protein>
    <submittedName>
        <fullName evidence="3">Thioredoxin-like fold</fullName>
    </submittedName>
</protein>
<feature type="coiled-coil region" evidence="1">
    <location>
        <begin position="369"/>
        <end position="435"/>
    </location>
</feature>
<feature type="region of interest" description="Disordered" evidence="2">
    <location>
        <begin position="2542"/>
        <end position="2588"/>
    </location>
</feature>
<name>A0A0V0R9D7_PSEPJ</name>
<feature type="region of interest" description="Disordered" evidence="2">
    <location>
        <begin position="2379"/>
        <end position="2403"/>
    </location>
</feature>
<dbReference type="SUPFAM" id="SSF52833">
    <property type="entry name" value="Thioredoxin-like"/>
    <property type="match status" value="2"/>
</dbReference>
<evidence type="ECO:0000256" key="1">
    <source>
        <dbReference type="SAM" id="Coils"/>
    </source>
</evidence>
<feature type="compositionally biased region" description="Polar residues" evidence="2">
    <location>
        <begin position="2206"/>
        <end position="2234"/>
    </location>
</feature>
<feature type="region of interest" description="Disordered" evidence="2">
    <location>
        <begin position="1108"/>
        <end position="1189"/>
    </location>
</feature>
<dbReference type="InterPro" id="IPR036249">
    <property type="entry name" value="Thioredoxin-like_sf"/>
</dbReference>
<feature type="compositionally biased region" description="Low complexity" evidence="2">
    <location>
        <begin position="1705"/>
        <end position="1715"/>
    </location>
</feature>
<feature type="compositionally biased region" description="Low complexity" evidence="2">
    <location>
        <begin position="2542"/>
        <end position="2576"/>
    </location>
</feature>
<feature type="compositionally biased region" description="Basic and acidic residues" evidence="2">
    <location>
        <begin position="2191"/>
        <end position="2201"/>
    </location>
</feature>
<reference evidence="3 4" key="1">
    <citation type="journal article" date="2015" name="Sci. Rep.">
        <title>Genome of the facultative scuticociliatosis pathogen Pseudocohnilembus persalinus provides insight into its virulence through horizontal gene transfer.</title>
        <authorList>
            <person name="Xiong J."/>
            <person name="Wang G."/>
            <person name="Cheng J."/>
            <person name="Tian M."/>
            <person name="Pan X."/>
            <person name="Warren A."/>
            <person name="Jiang C."/>
            <person name="Yuan D."/>
            <person name="Miao W."/>
        </authorList>
    </citation>
    <scope>NUCLEOTIDE SEQUENCE [LARGE SCALE GENOMIC DNA]</scope>
    <source>
        <strain evidence="3">36N120E</strain>
    </source>
</reference>
<feature type="compositionally biased region" description="Polar residues" evidence="2">
    <location>
        <begin position="2577"/>
        <end position="2588"/>
    </location>
</feature>
<comment type="caution">
    <text evidence="3">The sequence shown here is derived from an EMBL/GenBank/DDBJ whole genome shotgun (WGS) entry which is preliminary data.</text>
</comment>
<feature type="region of interest" description="Disordered" evidence="2">
    <location>
        <begin position="1756"/>
        <end position="1781"/>
    </location>
</feature>
<feature type="compositionally biased region" description="Polar residues" evidence="2">
    <location>
        <begin position="1337"/>
        <end position="1362"/>
    </location>
</feature>
<gene>
    <name evidence="3" type="ORF">PPERSA_05179</name>
</gene>
<evidence type="ECO:0000256" key="2">
    <source>
        <dbReference type="SAM" id="MobiDB-lite"/>
    </source>
</evidence>
<dbReference type="CDD" id="cd02982">
    <property type="entry name" value="PDI_b'_family"/>
    <property type="match status" value="1"/>
</dbReference>
<feature type="region of interest" description="Disordered" evidence="2">
    <location>
        <begin position="2156"/>
        <end position="2317"/>
    </location>
</feature>
<feature type="compositionally biased region" description="Polar residues" evidence="2">
    <location>
        <begin position="1169"/>
        <end position="1182"/>
    </location>
</feature>
<feature type="region of interest" description="Disordered" evidence="2">
    <location>
        <begin position="2610"/>
        <end position="2646"/>
    </location>
</feature>
<organism evidence="3 4">
    <name type="scientific">Pseudocohnilembus persalinus</name>
    <name type="common">Ciliate</name>
    <dbReference type="NCBI Taxonomy" id="266149"/>
    <lineage>
        <taxon>Eukaryota</taxon>
        <taxon>Sar</taxon>
        <taxon>Alveolata</taxon>
        <taxon>Ciliophora</taxon>
        <taxon>Intramacronucleata</taxon>
        <taxon>Oligohymenophorea</taxon>
        <taxon>Scuticociliatia</taxon>
        <taxon>Philasterida</taxon>
        <taxon>Pseudocohnilembidae</taxon>
        <taxon>Pseudocohnilembus</taxon>
    </lineage>
</organism>
<dbReference type="EMBL" id="LDAU01000007">
    <property type="protein sequence ID" value="KRX11070.1"/>
    <property type="molecule type" value="Genomic_DNA"/>
</dbReference>
<keyword evidence="4" id="KW-1185">Reference proteome</keyword>
<feature type="region of interest" description="Disordered" evidence="2">
    <location>
        <begin position="2677"/>
        <end position="2707"/>
    </location>
</feature>
<feature type="coiled-coil region" evidence="1">
    <location>
        <begin position="131"/>
        <end position="185"/>
    </location>
</feature>
<sequence length="2749" mass="326404">MQDLDQFKGSTFIEELKIENCDPLYPYFSQYDIIVNDDNFEDKIIENENLFLIATHKSCLSCCKHEKIKGIKLGRIEMSQNKQFLQKFQEIKRFPFIFYFKNQEKFVFKEILSLQNIVNFVNKSQLDQSQLVQKLKKVEELENLLNNYQKVNFNQILVIGLFDDKKENQQEIKQFQRASDFLQNRPDIHFYIMTGKKLIQEVKQKFIDFFEDYSSASVIIARTFKQYQIIDIADIVTKMQNLSQVVEYNALKLVDEFTYQNYKFYQEKKKPILVAIVDSIVETEKTEKFIYLLEQLAIKYIDKIYITWVESALNPEKRNLLGIKQNQKTPSLGFFRIDYETKIVFPEFLNIFDFQNLDSFVHDYLNKPLEFLKEKYSNLDQKKKFKEINTEKFKFVPDSNSQIYQVIKELNLEELENYLKKNFQQNQKINNKNNKKQKQPKIRPDSYYSLVLISNYSRQITDTKYIDAFKQSILRLLQLNYNREFFQHFYLDINEPKKLEKLNYILQNKYKNNNNDYKSEVGSQKKAINLSLLSNQDVQKSPFSSRARFQGVTTISPKSTKNDYNVQKINLTCQTPQNPNFIQPTKINFPGKDSKNQQKIHQNSKHMSSKSSINLLNDTNMSIQQYKDQNLTQKQINYLNSRKQSPKKPGLSIQTNDQTIQNPIIRIKQKNLSTVTHLNFKQQDINSNQKLENNKNNNRLNNLNIQPNTNLQRNKSHISFTYHHKAPSQQLSASPKPITKILYQYSVTPQKQQNQVLQYNQQNQQLQQIQNQNINASNLQNPVFDQNKQEKYQQIYIPVSHIKAESLTERQNNFDSQFLSTKNIQSQEKFNQQIFNSNNSYQKNYEIPQKPKLLQQYQQNSSKSPSYQAQTSIYSANTIQSPKINIDDKYLKQEADKLVSKYLINNQKIEQKNEPNKEQQKEKQKQNNLLIPSQNQNCEEIKISQKQQEKLQSLTRQVSPSKNFENYSSTIYYQKKDNYENRNNSIKQFQNSKDKENSANKNQNITNQSQYESQIIESDQKVYDKKLYNQKYHNRASLSVSPFKNQIQQQSLEQKVYDKNLNQQIQNYNQTNIAYDKNVNKNIDQNKNQEQNTNINNNYNQNFQQNLYQDNNNQSNSKKEIQNQKEEIQSNSLQKSNQQKPVTFKIHRNSQSNEKLNEENKNSKDNQNKSEIQNDISSQSPVRINRFDNINRKSSAEIRFSFNSMSKSNQNQINEQINEQKNNYVDEIANNKNENQQQKQKSIVEISFNQNFQNQNQNVLSSSNSYIQSEQEFQSSCQQTSENIEKKSPSFQDTENLQNGVKIENHSNLNKQNQDIQENLLINNIQTQNLFKKKDSNNQNSISSPAFSENKNNQIENNDFGQNSFKYQNDKIQKNLEKYQQYIIKDINDQIEFKKYESSKIKENNQPDKIQHIEEVDNEISQKKIDKSLQQNSDKNNLTIQNQYAQNQNIISEKLSQDQQDYKQSKNKNCNFQLQMNIILIFFLNYITYTLVEKQVNDQKQEEISFYEQYLAQKKLNEEKEQEKQEQFIQSSKKQQDSDLYNLTLNLEKKYNLVNEGSYQNLKDKSQNITGQKDQNNPQKINYNSNLTQLSNISDNKDDLQNHDNNLTLKNDKTLLLQQNQTQLQNKSEKINYNIYSNYQKSENSDKNDKNSNEVFNTIKTIQKSSSQTYNSQIQNQDQKLYKINSHENLQNEQFDLQNKNQIIQQQQNNQQKAQQESENVDTDQQYQEKGSKQNLIQNNNQNLTQNQEQFLQQSLQSQDINQEKDKISEKSNDNQQQKNREKFKLNLSNAKHKLSQYEEQELREKLQKLKEEQEKEKLILLEKQKQELEKLQIQYQLQEIEIINSQRSDQSSLLSSKQQVQINQNNDGIFKDQYKKLELQQQKSLENLNKIHIQRSLQYQLNHQQKLNEDEMIEQLYSNKKEQLSVLKDKDSFDQQDNLGQEKLNKGEILNSHSQFQKQLKVQFSQEKNDQNSSQKYVEKINNLKENSDEKQSYQNLDITQKYNKFLKDMSKNLSQKTKDLSSSIDKKDLSVYQIKKQFLQPKVSPAQSPQKQFQKSLEKSQQKSLSLNNSGEKNSANQQQNLNQQQFSSLKHSQIHQNSEYTQQNNQDQFQNQQQEKLEYIKLFKQFQQENIIQGQENIQQSKHVQFKQNKQLSLSNSSEQFDTKNNSFIKKNQTTTNKQISSNQQENYRNDKFKKQQQDNKSLQKSKTPKKSSQINTNQQNEDTKAQIQNKDQPKKLFYKSQSKKQSFKSTNVSRNITPQKVNYVQQNKYQNTKKVVQRQRIPQNYQIPQKLNQNSVQTKNNDKSKTPVKQTHNPVQEYQFDDEDQDQDQQYEQKQLVQEENTDDVEQKQDDSQIFINQQDYDVQDNILHQFKNSNKNQQQEQQNEENQNQQEEEECSEDEIVDSYQNQFSKYSNNNYSSQFKDNLHQFQSPNKNNKIIDNSENVTLNDMMNYSIFMKQNNNRLIQEMNKQNSTINNTLKLYVNTSDINNTQEHSKVNNFIASPQSQDFKIYESINKSLIQNNAQNDKFLQKNDVDQKNINNKNQKQNINTSSNIISQKNNKQQLQQKKISQKGQMQQNQRESSQNYYQKLAYPLKESNLQKLKELQAQNQSQISQKDQESFQDQKNNNQQKMQQKSNLQTSFQKSIMQQQETLKKLMDDKYRKNQNLYQNQKNNDEQNQNQQQQVKQQHHTNFKRENSEKNQFQKMRKEIKQTKRNSLTQQEKIQKLNSQLNKLPDILCGNNNFV</sequence>
<feature type="region of interest" description="Disordered" evidence="2">
    <location>
        <begin position="1273"/>
        <end position="1294"/>
    </location>
</feature>
<accession>A0A0V0R9D7</accession>
<feature type="compositionally biased region" description="Polar residues" evidence="2">
    <location>
        <begin position="2156"/>
        <end position="2190"/>
    </location>
</feature>
<dbReference type="Proteomes" id="UP000054937">
    <property type="component" value="Unassembled WGS sequence"/>
</dbReference>
<dbReference type="OMA" id="SILCISN"/>
<evidence type="ECO:0000313" key="4">
    <source>
        <dbReference type="Proteomes" id="UP000054937"/>
    </source>
</evidence>
<feature type="compositionally biased region" description="Low complexity" evidence="2">
    <location>
        <begin position="2627"/>
        <end position="2643"/>
    </location>
</feature>
<keyword evidence="1" id="KW-0175">Coiled coil</keyword>
<feature type="coiled-coil region" evidence="1">
    <location>
        <begin position="752"/>
        <end position="779"/>
    </location>
</feature>
<evidence type="ECO:0000313" key="3">
    <source>
        <dbReference type="EMBL" id="KRX11070.1"/>
    </source>
</evidence>
<feature type="compositionally biased region" description="Low complexity" evidence="2">
    <location>
        <begin position="2677"/>
        <end position="2690"/>
    </location>
</feature>
<feature type="compositionally biased region" description="Polar residues" evidence="2">
    <location>
        <begin position="2610"/>
        <end position="2619"/>
    </location>
</feature>
<feature type="region of interest" description="Disordered" evidence="2">
    <location>
        <begin position="2043"/>
        <end position="2082"/>
    </location>
</feature>
<feature type="coiled-coil region" evidence="1">
    <location>
        <begin position="1214"/>
        <end position="1241"/>
    </location>
</feature>
<proteinExistence type="predicted"/>
<feature type="compositionally biased region" description="Basic and acidic residues" evidence="2">
    <location>
        <begin position="909"/>
        <end position="925"/>
    </location>
</feature>
<feature type="region of interest" description="Disordered" evidence="2">
    <location>
        <begin position="909"/>
        <end position="933"/>
    </location>
</feature>
<feature type="region of interest" description="Disordered" evidence="2">
    <location>
        <begin position="1705"/>
        <end position="1732"/>
    </location>
</feature>
<feature type="compositionally biased region" description="Polar residues" evidence="2">
    <location>
        <begin position="2254"/>
        <end position="2303"/>
    </location>
</feature>